<dbReference type="KEGG" id="sil:SPO3274"/>
<organism evidence="1 2">
    <name type="scientific">Ruegeria pomeroyi (strain ATCC 700808 / DSM 15171 / DSS-3)</name>
    <name type="common">Silicibacter pomeroyi</name>
    <dbReference type="NCBI Taxonomy" id="246200"/>
    <lineage>
        <taxon>Bacteria</taxon>
        <taxon>Pseudomonadati</taxon>
        <taxon>Pseudomonadota</taxon>
        <taxon>Alphaproteobacteria</taxon>
        <taxon>Rhodobacterales</taxon>
        <taxon>Roseobacteraceae</taxon>
        <taxon>Ruegeria</taxon>
    </lineage>
</organism>
<sequence>MGVFMRIPCTRQECAMTRVPPFIITALLASMTGAVALAGNESRSIAYSLPGGLIEVVADFSENSIYWCGAGDHALNKMRKPGNQRLYVWKGPSPSIAQPGGRAVTFGFTPPPQGASPALTNDVGIIGNTLSVSQAKKTCDERTSSG</sequence>
<dbReference type="STRING" id="246200.SPO3274"/>
<name>Q5LND7_RUEPO</name>
<dbReference type="HOGENOM" id="CLU_1776050_0_0_5"/>
<reference evidence="1 2" key="2">
    <citation type="journal article" date="2014" name="Stand. Genomic Sci.">
        <title>An updated genome annotation for the model marine bacterium Ruegeria pomeroyi DSS-3.</title>
        <authorList>
            <person name="Rivers A.R."/>
            <person name="Smith C.B."/>
            <person name="Moran M.A."/>
        </authorList>
    </citation>
    <scope>GENOME REANNOTATION</scope>
    <source>
        <strain evidence="2">ATCC 700808 / DSM 15171 / DSS-3</strain>
    </source>
</reference>
<dbReference type="PaxDb" id="246200-SPO3274"/>
<gene>
    <name evidence="1" type="ordered locus">SPO3274</name>
</gene>
<proteinExistence type="predicted"/>
<evidence type="ECO:0000313" key="1">
    <source>
        <dbReference type="EMBL" id="AAV96503.1"/>
    </source>
</evidence>
<protein>
    <submittedName>
        <fullName evidence="1">Uncharacterized protein</fullName>
    </submittedName>
</protein>
<dbReference type="Proteomes" id="UP000001023">
    <property type="component" value="Chromosome"/>
</dbReference>
<keyword evidence="2" id="KW-1185">Reference proteome</keyword>
<evidence type="ECO:0000313" key="2">
    <source>
        <dbReference type="Proteomes" id="UP000001023"/>
    </source>
</evidence>
<accession>Q5LND7</accession>
<reference evidence="1 2" key="1">
    <citation type="journal article" date="2004" name="Nature">
        <title>Genome sequence of Silicibacter pomeroyi reveals adaptations to the marine environment.</title>
        <authorList>
            <person name="Moran M.A."/>
            <person name="Buchan A."/>
            <person name="Gonzalez J.M."/>
            <person name="Heidelberg J.F."/>
            <person name="Whitman W.B."/>
            <person name="Kiene R.P."/>
            <person name="Henriksen J.R."/>
            <person name="King G.M."/>
            <person name="Belas R."/>
            <person name="Fuqua C."/>
            <person name="Brinkac L."/>
            <person name="Lewis M."/>
            <person name="Johri S."/>
            <person name="Weaver B."/>
            <person name="Pai G."/>
            <person name="Eisen J.A."/>
            <person name="Rahe E."/>
            <person name="Sheldon W.M."/>
            <person name="Ye W."/>
            <person name="Miller T.R."/>
            <person name="Carlton J."/>
            <person name="Rasko D.A."/>
            <person name="Paulsen I.T."/>
            <person name="Ren Q."/>
            <person name="Daugherty S.C."/>
            <person name="Deboy R.T."/>
            <person name="Dodson R.J."/>
            <person name="Durkin A.S."/>
            <person name="Madupu R."/>
            <person name="Nelson W.C."/>
            <person name="Sullivan S.A."/>
            <person name="Rosovitz M.J."/>
            <person name="Haft D.H."/>
            <person name="Selengut J."/>
            <person name="Ward N."/>
        </authorList>
    </citation>
    <scope>NUCLEOTIDE SEQUENCE [LARGE SCALE GENOMIC DNA]</scope>
    <source>
        <strain evidence="2">ATCC 700808 / DSM 15171 / DSS-3</strain>
    </source>
</reference>
<dbReference type="AlphaFoldDB" id="Q5LND7"/>
<dbReference type="EMBL" id="CP000031">
    <property type="protein sequence ID" value="AAV96503.1"/>
    <property type="molecule type" value="Genomic_DNA"/>
</dbReference>